<accession>A0A3B0JP61</accession>
<dbReference type="EMBL" id="OUUW01000001">
    <property type="protein sequence ID" value="SPP72968.1"/>
    <property type="molecule type" value="Genomic_DNA"/>
</dbReference>
<dbReference type="STRING" id="7266.A0A3B0JP61"/>
<organism evidence="2 3">
    <name type="scientific">Drosophila guanche</name>
    <name type="common">Fruit fly</name>
    <dbReference type="NCBI Taxonomy" id="7266"/>
    <lineage>
        <taxon>Eukaryota</taxon>
        <taxon>Metazoa</taxon>
        <taxon>Ecdysozoa</taxon>
        <taxon>Arthropoda</taxon>
        <taxon>Hexapoda</taxon>
        <taxon>Insecta</taxon>
        <taxon>Pterygota</taxon>
        <taxon>Neoptera</taxon>
        <taxon>Endopterygota</taxon>
        <taxon>Diptera</taxon>
        <taxon>Brachycera</taxon>
        <taxon>Muscomorpha</taxon>
        <taxon>Ephydroidea</taxon>
        <taxon>Drosophilidae</taxon>
        <taxon>Drosophila</taxon>
        <taxon>Sophophora</taxon>
    </lineage>
</organism>
<keyword evidence="1" id="KW-0175">Coiled coil</keyword>
<evidence type="ECO:0000256" key="1">
    <source>
        <dbReference type="SAM" id="Coils"/>
    </source>
</evidence>
<dbReference type="OMA" id="LWQRVWQ"/>
<dbReference type="Proteomes" id="UP000268350">
    <property type="component" value="Unassembled WGS sequence"/>
</dbReference>
<feature type="coiled-coil region" evidence="1">
    <location>
        <begin position="50"/>
        <end position="105"/>
    </location>
</feature>
<name>A0A3B0JP61_DROGU</name>
<dbReference type="AlphaFoldDB" id="A0A3B0JP61"/>
<gene>
    <name evidence="2" type="ORF">DGUA_6G000368</name>
</gene>
<reference evidence="3" key="1">
    <citation type="submission" date="2018-01" db="EMBL/GenBank/DDBJ databases">
        <authorList>
            <person name="Alioto T."/>
            <person name="Alioto T."/>
        </authorList>
    </citation>
    <scope>NUCLEOTIDE SEQUENCE [LARGE SCALE GENOMIC DNA]</scope>
</reference>
<protein>
    <submittedName>
        <fullName evidence="2">Blast:Protein ORF73</fullName>
    </submittedName>
</protein>
<evidence type="ECO:0000313" key="2">
    <source>
        <dbReference type="EMBL" id="SPP72968.1"/>
    </source>
</evidence>
<evidence type="ECO:0000313" key="3">
    <source>
        <dbReference type="Proteomes" id="UP000268350"/>
    </source>
</evidence>
<sequence length="326" mass="39552">METIEFLSRTSRRNLKSQIGWQVAQRMRQWSEDLDERRLQLYVQLQNESLQVDEEVAERLRQRADEAERQRHEWIQMERLKREEAEQELLKVKQQQREIENSEAHRHMQTKQILWESKQAQLQQIEERRALKRRQACVEILWQRVWQRLDESREQQQQYEQQLRRLLEGQCQAENLARDQQQKQQLQQQVLQEQRECCEALDVAAANDVRRKQMELQQHQAKRRQQLPDLQAQIQQNLRLAACQSEANQLEDVACNMREDRQIYEELMQKQCERARNRDWHQQYMTHTAAERAAHRQGELERERAYLGTGCVLGQQPKQPYGRAVR</sequence>
<dbReference type="OrthoDB" id="7866327at2759"/>
<keyword evidence="3" id="KW-1185">Reference proteome</keyword>
<proteinExistence type="predicted"/>
<feature type="coiled-coil region" evidence="1">
    <location>
        <begin position="149"/>
        <end position="196"/>
    </location>
</feature>